<keyword evidence="3" id="KW-0456">Lyase</keyword>
<organism evidence="4 5">
    <name type="scientific">Acrocarpospora macrocephala</name>
    <dbReference type="NCBI Taxonomy" id="150177"/>
    <lineage>
        <taxon>Bacteria</taxon>
        <taxon>Bacillati</taxon>
        <taxon>Actinomycetota</taxon>
        <taxon>Actinomycetes</taxon>
        <taxon>Streptosporangiales</taxon>
        <taxon>Streptosporangiaceae</taxon>
        <taxon>Acrocarpospora</taxon>
    </lineage>
</organism>
<dbReference type="Gene3D" id="3.90.226.10">
    <property type="entry name" value="2-enoyl-CoA Hydratase, Chain A, domain 1"/>
    <property type="match status" value="1"/>
</dbReference>
<dbReference type="CDD" id="cd06558">
    <property type="entry name" value="crotonase-like"/>
    <property type="match status" value="1"/>
</dbReference>
<proteinExistence type="inferred from homology"/>
<evidence type="ECO:0000313" key="4">
    <source>
        <dbReference type="EMBL" id="GES07244.1"/>
    </source>
</evidence>
<dbReference type="EMBL" id="BLAE01000005">
    <property type="protein sequence ID" value="GES07244.1"/>
    <property type="molecule type" value="Genomic_DNA"/>
</dbReference>
<protein>
    <submittedName>
        <fullName evidence="4">Enoyl-CoA hydratase</fullName>
    </submittedName>
</protein>
<gene>
    <name evidence="4" type="ORF">Amac_008390</name>
</gene>
<dbReference type="Pfam" id="PF00378">
    <property type="entry name" value="ECH_1"/>
    <property type="match status" value="1"/>
</dbReference>
<dbReference type="PANTHER" id="PTHR11941">
    <property type="entry name" value="ENOYL-COA HYDRATASE-RELATED"/>
    <property type="match status" value="1"/>
</dbReference>
<comment type="caution">
    <text evidence="4">The sequence shown here is derived from an EMBL/GenBank/DDBJ whole genome shotgun (WGS) entry which is preliminary data.</text>
</comment>
<keyword evidence="5" id="KW-1185">Reference proteome</keyword>
<comment type="similarity">
    <text evidence="1">Belongs to the enoyl-CoA hydratase/isomerase family.</text>
</comment>
<name>A0A5M3WE65_9ACTN</name>
<dbReference type="GO" id="GO:0016829">
    <property type="term" value="F:lyase activity"/>
    <property type="evidence" value="ECO:0007669"/>
    <property type="project" value="UniProtKB-KW"/>
</dbReference>
<keyword evidence="2" id="KW-0443">Lipid metabolism</keyword>
<dbReference type="InterPro" id="IPR029045">
    <property type="entry name" value="ClpP/crotonase-like_dom_sf"/>
</dbReference>
<evidence type="ECO:0000256" key="2">
    <source>
        <dbReference type="ARBA" id="ARBA00023098"/>
    </source>
</evidence>
<dbReference type="SUPFAM" id="SSF52096">
    <property type="entry name" value="ClpP/crotonase"/>
    <property type="match status" value="1"/>
</dbReference>
<dbReference type="OrthoDB" id="9797151at2"/>
<dbReference type="PANTHER" id="PTHR11941:SF169">
    <property type="entry name" value="(7AS)-7A-METHYL-1,5-DIOXO-2,3,5,6,7,7A-HEXAHYDRO-1H-INDENE-CARBOXYL-COA HYDROLASE"/>
    <property type="match status" value="1"/>
</dbReference>
<accession>A0A5M3WE65</accession>
<evidence type="ECO:0000256" key="3">
    <source>
        <dbReference type="ARBA" id="ARBA00023239"/>
    </source>
</evidence>
<dbReference type="Proteomes" id="UP000331127">
    <property type="component" value="Unassembled WGS sequence"/>
</dbReference>
<dbReference type="GO" id="GO:0006635">
    <property type="term" value="P:fatty acid beta-oxidation"/>
    <property type="evidence" value="ECO:0007669"/>
    <property type="project" value="TreeGrafter"/>
</dbReference>
<sequence length="247" mass="25569">MSTDAVLRSEALDGGVVVLEMTRPARLNAISRRLARDLTDALALLAGDATTRAVVLTGAGERAFGAGIDVRELAEQTPAERDEQRQLMIGLQRTLSDYALPTIAAVHGIAAGASLQLALHCDLLVVGPGARLGMPELSAGLPGILGAWLVHSRVGPQLAADLLLTSRWLSADEAVAAGLAARLVPAGEERATAVAIARAIAAHEPHALAATHAWLRRLRTAPTTFADAIEAADKALHAANHPDGSDG</sequence>
<reference evidence="4 5" key="1">
    <citation type="submission" date="2019-10" db="EMBL/GenBank/DDBJ databases">
        <title>Whole genome shotgun sequence of Acrocarpospora macrocephala NBRC 16266.</title>
        <authorList>
            <person name="Ichikawa N."/>
            <person name="Kimura A."/>
            <person name="Kitahashi Y."/>
            <person name="Komaki H."/>
            <person name="Oguchi A."/>
        </authorList>
    </citation>
    <scope>NUCLEOTIDE SEQUENCE [LARGE SCALE GENOMIC DNA]</scope>
    <source>
        <strain evidence="4 5">NBRC 16266</strain>
    </source>
</reference>
<dbReference type="AlphaFoldDB" id="A0A5M3WE65"/>
<dbReference type="RefSeq" id="WP_155352953.1">
    <property type="nucleotide sequence ID" value="NZ_BAAAHL010000077.1"/>
</dbReference>
<dbReference type="InterPro" id="IPR001753">
    <property type="entry name" value="Enoyl-CoA_hydra/iso"/>
</dbReference>
<evidence type="ECO:0000313" key="5">
    <source>
        <dbReference type="Proteomes" id="UP000331127"/>
    </source>
</evidence>
<evidence type="ECO:0000256" key="1">
    <source>
        <dbReference type="ARBA" id="ARBA00005254"/>
    </source>
</evidence>